<dbReference type="Proteomes" id="UP000813385">
    <property type="component" value="Unassembled WGS sequence"/>
</dbReference>
<accession>A0A8K0TAD7</accession>
<feature type="region of interest" description="Disordered" evidence="1">
    <location>
        <begin position="175"/>
        <end position="211"/>
    </location>
</feature>
<evidence type="ECO:0000313" key="3">
    <source>
        <dbReference type="Proteomes" id="UP000813385"/>
    </source>
</evidence>
<organism evidence="2 3">
    <name type="scientific">Plectosphaerella cucumerina</name>
    <dbReference type="NCBI Taxonomy" id="40658"/>
    <lineage>
        <taxon>Eukaryota</taxon>
        <taxon>Fungi</taxon>
        <taxon>Dikarya</taxon>
        <taxon>Ascomycota</taxon>
        <taxon>Pezizomycotina</taxon>
        <taxon>Sordariomycetes</taxon>
        <taxon>Hypocreomycetidae</taxon>
        <taxon>Glomerellales</taxon>
        <taxon>Plectosphaerellaceae</taxon>
        <taxon>Plectosphaerella</taxon>
    </lineage>
</organism>
<evidence type="ECO:0000256" key="1">
    <source>
        <dbReference type="SAM" id="MobiDB-lite"/>
    </source>
</evidence>
<sequence>MVGLTKDTASHTIVRHIACVSLNSSDLHSPGSHGCSFSESSPGGFFCVVARVLTADWPEGFDRSIRQIATACRENHSVQSPFFFCSAKDRQRRHSPVILAVRRHRGHFSRCNLKELRPPSWATGRLRALYEVQQQASNKPGPPRRLAVLIYDAASRPPYPGQKVSAERGLGGTARPFLALDGPTKQDASLLRPSHLTIPHHTTTDHKRGLSVPDCENNCTHSTAASPTSLARHGARRSPPGAPDSAC</sequence>
<gene>
    <name evidence="2" type="ORF">B0T11DRAFT_142548</name>
</gene>
<protein>
    <submittedName>
        <fullName evidence="2">Uncharacterized protein</fullName>
    </submittedName>
</protein>
<keyword evidence="3" id="KW-1185">Reference proteome</keyword>
<reference evidence="2" key="1">
    <citation type="journal article" date="2021" name="Nat. Commun.">
        <title>Genetic determinants of endophytism in the Arabidopsis root mycobiome.</title>
        <authorList>
            <person name="Mesny F."/>
            <person name="Miyauchi S."/>
            <person name="Thiergart T."/>
            <person name="Pickel B."/>
            <person name="Atanasova L."/>
            <person name="Karlsson M."/>
            <person name="Huettel B."/>
            <person name="Barry K.W."/>
            <person name="Haridas S."/>
            <person name="Chen C."/>
            <person name="Bauer D."/>
            <person name="Andreopoulos W."/>
            <person name="Pangilinan J."/>
            <person name="LaButti K."/>
            <person name="Riley R."/>
            <person name="Lipzen A."/>
            <person name="Clum A."/>
            <person name="Drula E."/>
            <person name="Henrissat B."/>
            <person name="Kohler A."/>
            <person name="Grigoriev I.V."/>
            <person name="Martin F.M."/>
            <person name="Hacquard S."/>
        </authorList>
    </citation>
    <scope>NUCLEOTIDE SEQUENCE</scope>
    <source>
        <strain evidence="2">MPI-CAGE-AT-0016</strain>
    </source>
</reference>
<dbReference type="EMBL" id="JAGPXD010000007">
    <property type="protein sequence ID" value="KAH7347547.1"/>
    <property type="molecule type" value="Genomic_DNA"/>
</dbReference>
<dbReference type="AlphaFoldDB" id="A0A8K0TAD7"/>
<evidence type="ECO:0000313" key="2">
    <source>
        <dbReference type="EMBL" id="KAH7347547.1"/>
    </source>
</evidence>
<comment type="caution">
    <text evidence="2">The sequence shown here is derived from an EMBL/GenBank/DDBJ whole genome shotgun (WGS) entry which is preliminary data.</text>
</comment>
<name>A0A8K0TAD7_9PEZI</name>
<proteinExistence type="predicted"/>
<feature type="region of interest" description="Disordered" evidence="1">
    <location>
        <begin position="223"/>
        <end position="247"/>
    </location>
</feature>